<protein>
    <submittedName>
        <fullName evidence="1">Uncharacterized protein</fullName>
    </submittedName>
</protein>
<dbReference type="Proteomes" id="UP001500742">
    <property type="component" value="Unassembled WGS sequence"/>
</dbReference>
<keyword evidence="2" id="KW-1185">Reference proteome</keyword>
<comment type="caution">
    <text evidence="1">The sequence shown here is derived from an EMBL/GenBank/DDBJ whole genome shotgun (WGS) entry which is preliminary data.</text>
</comment>
<dbReference type="EMBL" id="BAAAZC010000019">
    <property type="protein sequence ID" value="GAA3975911.1"/>
    <property type="molecule type" value="Genomic_DNA"/>
</dbReference>
<evidence type="ECO:0000313" key="1">
    <source>
        <dbReference type="EMBL" id="GAA3975911.1"/>
    </source>
</evidence>
<reference evidence="2" key="1">
    <citation type="journal article" date="2019" name="Int. J. Syst. Evol. Microbiol.">
        <title>The Global Catalogue of Microorganisms (GCM) 10K type strain sequencing project: providing services to taxonomists for standard genome sequencing and annotation.</title>
        <authorList>
            <consortium name="The Broad Institute Genomics Platform"/>
            <consortium name="The Broad Institute Genome Sequencing Center for Infectious Disease"/>
            <person name="Wu L."/>
            <person name="Ma J."/>
        </authorList>
    </citation>
    <scope>NUCLEOTIDE SEQUENCE [LARGE SCALE GENOMIC DNA]</scope>
    <source>
        <strain evidence="2">JCM 16601</strain>
    </source>
</reference>
<accession>A0ABP7Q3H1</accession>
<organism evidence="1 2">
    <name type="scientific">Mucilaginibacter dorajii</name>
    <dbReference type="NCBI Taxonomy" id="692994"/>
    <lineage>
        <taxon>Bacteria</taxon>
        <taxon>Pseudomonadati</taxon>
        <taxon>Bacteroidota</taxon>
        <taxon>Sphingobacteriia</taxon>
        <taxon>Sphingobacteriales</taxon>
        <taxon>Sphingobacteriaceae</taxon>
        <taxon>Mucilaginibacter</taxon>
    </lineage>
</organism>
<proteinExistence type="predicted"/>
<gene>
    <name evidence="1" type="ORF">GCM10022210_28150</name>
</gene>
<evidence type="ECO:0000313" key="2">
    <source>
        <dbReference type="Proteomes" id="UP001500742"/>
    </source>
</evidence>
<name>A0ABP7Q3H1_9SPHI</name>
<sequence>MAQVLRGPVAAWLNVMYNKLIAQILDSKEKAASVFGDWIRGTEFNGDSSRKYGA</sequence>